<evidence type="ECO:0000256" key="4">
    <source>
        <dbReference type="SAM" id="MobiDB-lite"/>
    </source>
</evidence>
<dbReference type="Gene3D" id="1.20.120.530">
    <property type="entry name" value="GntR ligand-binding domain-like"/>
    <property type="match status" value="1"/>
</dbReference>
<dbReference type="InterPro" id="IPR008920">
    <property type="entry name" value="TF_FadR/GntR_C"/>
</dbReference>
<comment type="caution">
    <text evidence="6">The sequence shown here is derived from an EMBL/GenBank/DDBJ whole genome shotgun (WGS) entry which is preliminary data.</text>
</comment>
<dbReference type="Pfam" id="PF07729">
    <property type="entry name" value="FCD"/>
    <property type="match status" value="1"/>
</dbReference>
<dbReference type="InterPro" id="IPR000524">
    <property type="entry name" value="Tscrpt_reg_HTH_GntR"/>
</dbReference>
<feature type="domain" description="HTH gntR-type" evidence="5">
    <location>
        <begin position="7"/>
        <end position="74"/>
    </location>
</feature>
<dbReference type="EMBL" id="JAJVCN010000004">
    <property type="protein sequence ID" value="MCE7011138.1"/>
    <property type="molecule type" value="Genomic_DNA"/>
</dbReference>
<protein>
    <submittedName>
        <fullName evidence="6">FadR family transcriptional regulator</fullName>
    </submittedName>
</protein>
<dbReference type="SMART" id="SM00895">
    <property type="entry name" value="FCD"/>
    <property type="match status" value="1"/>
</dbReference>
<evidence type="ECO:0000259" key="5">
    <source>
        <dbReference type="PROSITE" id="PS50949"/>
    </source>
</evidence>
<keyword evidence="7" id="KW-1185">Reference proteome</keyword>
<proteinExistence type="predicted"/>
<evidence type="ECO:0000313" key="6">
    <source>
        <dbReference type="EMBL" id="MCE7011138.1"/>
    </source>
</evidence>
<dbReference type="InterPro" id="IPR011711">
    <property type="entry name" value="GntR_C"/>
</dbReference>
<dbReference type="SUPFAM" id="SSF48008">
    <property type="entry name" value="GntR ligand-binding domain-like"/>
    <property type="match status" value="1"/>
</dbReference>
<keyword evidence="1" id="KW-0805">Transcription regulation</keyword>
<keyword evidence="2" id="KW-0238">DNA-binding</keyword>
<dbReference type="RefSeq" id="WP_233733492.1">
    <property type="nucleotide sequence ID" value="NZ_JAJVCN010000004.1"/>
</dbReference>
<dbReference type="CDD" id="cd07377">
    <property type="entry name" value="WHTH_GntR"/>
    <property type="match status" value="1"/>
</dbReference>
<dbReference type="SUPFAM" id="SSF46785">
    <property type="entry name" value="Winged helix' DNA-binding domain"/>
    <property type="match status" value="1"/>
</dbReference>
<dbReference type="PANTHER" id="PTHR43537">
    <property type="entry name" value="TRANSCRIPTIONAL REGULATOR, GNTR FAMILY"/>
    <property type="match status" value="1"/>
</dbReference>
<dbReference type="PROSITE" id="PS50949">
    <property type="entry name" value="HTH_GNTR"/>
    <property type="match status" value="1"/>
</dbReference>
<dbReference type="InterPro" id="IPR036390">
    <property type="entry name" value="WH_DNA-bd_sf"/>
</dbReference>
<dbReference type="InterPro" id="IPR036388">
    <property type="entry name" value="WH-like_DNA-bd_sf"/>
</dbReference>
<dbReference type="Gene3D" id="1.10.10.10">
    <property type="entry name" value="Winged helix-like DNA-binding domain superfamily/Winged helix DNA-binding domain"/>
    <property type="match status" value="1"/>
</dbReference>
<feature type="region of interest" description="Disordered" evidence="4">
    <location>
        <begin position="223"/>
        <end position="242"/>
    </location>
</feature>
<keyword evidence="3" id="KW-0804">Transcription</keyword>
<evidence type="ECO:0000256" key="1">
    <source>
        <dbReference type="ARBA" id="ARBA00023015"/>
    </source>
</evidence>
<name>A0ABS8ZTU8_9PSEU</name>
<evidence type="ECO:0000313" key="7">
    <source>
        <dbReference type="Proteomes" id="UP001521150"/>
    </source>
</evidence>
<dbReference type="Proteomes" id="UP001521150">
    <property type="component" value="Unassembled WGS sequence"/>
</dbReference>
<reference evidence="6 7" key="1">
    <citation type="submission" date="2021-12" db="EMBL/GenBank/DDBJ databases">
        <title>Genome sequence of Kibdelosporangium philippinense ATCC 49844.</title>
        <authorList>
            <person name="Fedorov E.A."/>
            <person name="Omeragic M."/>
            <person name="Shalygina K.F."/>
            <person name="Maclea K.S."/>
        </authorList>
    </citation>
    <scope>NUCLEOTIDE SEQUENCE [LARGE SCALE GENOMIC DNA]</scope>
    <source>
        <strain evidence="6 7">ATCC 49844</strain>
    </source>
</reference>
<evidence type="ECO:0000256" key="2">
    <source>
        <dbReference type="ARBA" id="ARBA00023125"/>
    </source>
</evidence>
<gene>
    <name evidence="6" type="ORF">LWC34_51290</name>
</gene>
<accession>A0ABS8ZTU8</accession>
<dbReference type="Pfam" id="PF00392">
    <property type="entry name" value="GntR"/>
    <property type="match status" value="1"/>
</dbReference>
<sequence>MADYQLRGVHGQTVAALAGRILSGDLPEGATLDLMALREELDVSLTALREALKVLSAKGLVDARQKRGTFVRPKAFWNMFDVDVMRWRSAGPPDMDLLENLTEVRSVIEPAAARMAAERATEDDLSDMTAALDRMADASDDAVEADLEFHRALFGATHNQLLMEMQRVLANGLAMRDKVVHGAEADDPVPSHRKVLDAIRERDAVGAERAMRDLLDKANADFARIAEGSPDESTAKKPRRAG</sequence>
<evidence type="ECO:0000256" key="3">
    <source>
        <dbReference type="ARBA" id="ARBA00023163"/>
    </source>
</evidence>
<dbReference type="SMART" id="SM00345">
    <property type="entry name" value="HTH_GNTR"/>
    <property type="match status" value="1"/>
</dbReference>
<dbReference type="PANTHER" id="PTHR43537:SF44">
    <property type="entry name" value="GNTR FAMILY REGULATORY PROTEIN"/>
    <property type="match status" value="1"/>
</dbReference>
<organism evidence="6 7">
    <name type="scientific">Kibdelosporangium philippinense</name>
    <dbReference type="NCBI Taxonomy" id="211113"/>
    <lineage>
        <taxon>Bacteria</taxon>
        <taxon>Bacillati</taxon>
        <taxon>Actinomycetota</taxon>
        <taxon>Actinomycetes</taxon>
        <taxon>Pseudonocardiales</taxon>
        <taxon>Pseudonocardiaceae</taxon>
        <taxon>Kibdelosporangium</taxon>
    </lineage>
</organism>